<feature type="domain" description="Acyl-CoA dehydrogenase/oxidase C-terminal" evidence="7">
    <location>
        <begin position="234"/>
        <end position="400"/>
    </location>
</feature>
<gene>
    <name evidence="10" type="ORF">SAMN02745126_00384</name>
</gene>
<evidence type="ECO:0000256" key="5">
    <source>
        <dbReference type="ARBA" id="ARBA00023002"/>
    </source>
</evidence>
<dbReference type="InterPro" id="IPR009100">
    <property type="entry name" value="AcylCoA_DH/oxidase_NM_dom_sf"/>
</dbReference>
<dbReference type="GO" id="GO:0050660">
    <property type="term" value="F:flavin adenine dinucleotide binding"/>
    <property type="evidence" value="ECO:0007669"/>
    <property type="project" value="InterPro"/>
</dbReference>
<dbReference type="GO" id="GO:0005886">
    <property type="term" value="C:plasma membrane"/>
    <property type="evidence" value="ECO:0007669"/>
    <property type="project" value="TreeGrafter"/>
</dbReference>
<dbReference type="InterPro" id="IPR046373">
    <property type="entry name" value="Acyl-CoA_Oxase/DH_mid-dom_sf"/>
</dbReference>
<dbReference type="Gene3D" id="1.10.540.10">
    <property type="entry name" value="Acyl-CoA dehydrogenase/oxidase, N-terminal domain"/>
    <property type="match status" value="1"/>
</dbReference>
<evidence type="ECO:0000259" key="7">
    <source>
        <dbReference type="Pfam" id="PF00441"/>
    </source>
</evidence>
<dbReference type="Pfam" id="PF02770">
    <property type="entry name" value="Acyl-CoA_dh_M"/>
    <property type="match status" value="1"/>
</dbReference>
<organism evidence="10 11">
    <name type="scientific">Enhydrobacter aerosaccus</name>
    <dbReference type="NCBI Taxonomy" id="225324"/>
    <lineage>
        <taxon>Bacteria</taxon>
        <taxon>Pseudomonadati</taxon>
        <taxon>Pseudomonadota</taxon>
        <taxon>Alphaproteobacteria</taxon>
        <taxon>Hyphomicrobiales</taxon>
        <taxon>Enhydrobacter</taxon>
    </lineage>
</organism>
<dbReference type="Pfam" id="PF02771">
    <property type="entry name" value="Acyl-CoA_dh_N"/>
    <property type="match status" value="1"/>
</dbReference>
<dbReference type="Gene3D" id="1.20.140.10">
    <property type="entry name" value="Butyryl-CoA Dehydrogenase, subunit A, domain 3"/>
    <property type="match status" value="1"/>
</dbReference>
<dbReference type="Gene3D" id="2.40.110.10">
    <property type="entry name" value="Butyryl-CoA Dehydrogenase, subunit A, domain 2"/>
    <property type="match status" value="1"/>
</dbReference>
<evidence type="ECO:0000256" key="4">
    <source>
        <dbReference type="ARBA" id="ARBA00022827"/>
    </source>
</evidence>
<dbReference type="PANTHER" id="PTHR43292:SF3">
    <property type="entry name" value="ACYL-COA DEHYDROGENASE FADE29"/>
    <property type="match status" value="1"/>
</dbReference>
<evidence type="ECO:0000256" key="3">
    <source>
        <dbReference type="ARBA" id="ARBA00022630"/>
    </source>
</evidence>
<comment type="similarity">
    <text evidence="2 6">Belongs to the acyl-CoA dehydrogenase family.</text>
</comment>
<feature type="domain" description="Acyl-CoA oxidase/dehydrogenase middle" evidence="8">
    <location>
        <begin position="127"/>
        <end position="222"/>
    </location>
</feature>
<reference evidence="11" key="1">
    <citation type="submission" date="2017-02" db="EMBL/GenBank/DDBJ databases">
        <authorList>
            <person name="Varghese N."/>
            <person name="Submissions S."/>
        </authorList>
    </citation>
    <scope>NUCLEOTIDE SEQUENCE [LARGE SCALE GENOMIC DNA]</scope>
    <source>
        <strain evidence="11">ATCC 27094</strain>
    </source>
</reference>
<evidence type="ECO:0000256" key="6">
    <source>
        <dbReference type="RuleBase" id="RU362125"/>
    </source>
</evidence>
<dbReference type="EMBL" id="FUWJ01000001">
    <property type="protein sequence ID" value="SJZ32768.1"/>
    <property type="molecule type" value="Genomic_DNA"/>
</dbReference>
<proteinExistence type="inferred from homology"/>
<evidence type="ECO:0000313" key="10">
    <source>
        <dbReference type="EMBL" id="SJZ32768.1"/>
    </source>
</evidence>
<sequence length="402" mass="43894">MDLALSPEDDAFRDDVRRFLDDNLSEDLREAGRKTGGVFADFAAGLRWHRILAGHGWSAPTWPREYGGTGWSATQRYIFARECTAADAPRIFNMGIRMVGPVIMKFGTAEQKAKYLPPILSGDIVFCQGYSEPGSGSDLASLKTRAVRDGDDYVINGTKIWTTGAHVANRMFCLVRTATEGKPQDGISFVLLDSVDIPGLTVKPILTLAGDHEVNQVFFDNVRTPVANRIGPENAGWTVAKYLLEFERGGDAYTPNLHARLEDVRKIAREEAADGSGRLLDDPGFAQRLAEAELAIQSLEMIELQVLSDLSKGRNPGAVSSLMKIRGSETSQALDHLGVEALAWYAAPFEPEARTLGHNEPTVTPDYGITAMPLFLNNRAATIYAGSNEIQRNIIAKAILGL</sequence>
<dbReference type="InterPro" id="IPR036250">
    <property type="entry name" value="AcylCo_DH-like_C"/>
</dbReference>
<comment type="cofactor">
    <cofactor evidence="1 6">
        <name>FAD</name>
        <dbReference type="ChEBI" id="CHEBI:57692"/>
    </cofactor>
</comment>
<evidence type="ECO:0000256" key="1">
    <source>
        <dbReference type="ARBA" id="ARBA00001974"/>
    </source>
</evidence>
<dbReference type="Pfam" id="PF00441">
    <property type="entry name" value="Acyl-CoA_dh_1"/>
    <property type="match status" value="1"/>
</dbReference>
<dbReference type="OrthoDB" id="5510711at2"/>
<dbReference type="InterPro" id="IPR013786">
    <property type="entry name" value="AcylCoA_DH/ox_N"/>
</dbReference>
<dbReference type="InterPro" id="IPR006091">
    <property type="entry name" value="Acyl-CoA_Oxase/DH_mid-dom"/>
</dbReference>
<dbReference type="InterPro" id="IPR052161">
    <property type="entry name" value="Mycobact_Acyl-CoA_DH"/>
</dbReference>
<name>A0A1T4JRH5_9HYPH</name>
<evidence type="ECO:0000259" key="8">
    <source>
        <dbReference type="Pfam" id="PF02770"/>
    </source>
</evidence>
<dbReference type="Proteomes" id="UP000190092">
    <property type="component" value="Unassembled WGS sequence"/>
</dbReference>
<accession>A0A1T4JRH5</accession>
<keyword evidence="4 6" id="KW-0274">FAD</keyword>
<dbReference type="InterPro" id="IPR037069">
    <property type="entry name" value="AcylCoA_DH/ox_N_sf"/>
</dbReference>
<dbReference type="SUPFAM" id="SSF56645">
    <property type="entry name" value="Acyl-CoA dehydrogenase NM domain-like"/>
    <property type="match status" value="1"/>
</dbReference>
<dbReference type="AlphaFoldDB" id="A0A1T4JRH5"/>
<dbReference type="PANTHER" id="PTHR43292">
    <property type="entry name" value="ACYL-COA DEHYDROGENASE"/>
    <property type="match status" value="1"/>
</dbReference>
<evidence type="ECO:0000256" key="2">
    <source>
        <dbReference type="ARBA" id="ARBA00009347"/>
    </source>
</evidence>
<evidence type="ECO:0000259" key="9">
    <source>
        <dbReference type="Pfam" id="PF02771"/>
    </source>
</evidence>
<keyword evidence="3 6" id="KW-0285">Flavoprotein</keyword>
<dbReference type="RefSeq" id="WP_085932128.1">
    <property type="nucleotide sequence ID" value="NZ_FUWJ01000001.1"/>
</dbReference>
<keyword evidence="11" id="KW-1185">Reference proteome</keyword>
<dbReference type="GO" id="GO:0016627">
    <property type="term" value="F:oxidoreductase activity, acting on the CH-CH group of donors"/>
    <property type="evidence" value="ECO:0007669"/>
    <property type="project" value="InterPro"/>
</dbReference>
<dbReference type="InterPro" id="IPR009075">
    <property type="entry name" value="AcylCo_DH/oxidase_C"/>
</dbReference>
<keyword evidence="5 6" id="KW-0560">Oxidoreductase</keyword>
<dbReference type="SUPFAM" id="SSF47203">
    <property type="entry name" value="Acyl-CoA dehydrogenase C-terminal domain-like"/>
    <property type="match status" value="1"/>
</dbReference>
<feature type="domain" description="Acyl-CoA dehydrogenase/oxidase N-terminal" evidence="9">
    <location>
        <begin position="6"/>
        <end position="123"/>
    </location>
</feature>
<dbReference type="STRING" id="225324.SAMN02745126_00384"/>
<evidence type="ECO:0000313" key="11">
    <source>
        <dbReference type="Proteomes" id="UP000190092"/>
    </source>
</evidence>
<protein>
    <submittedName>
        <fullName evidence="10">Acyl-CoA dehydrogenase</fullName>
    </submittedName>
</protein>